<sequence>MIFQFFPKKKFEKKNACTININISLLLSNKQTLTMKFTNVNNIFFALIVLLSVSISTAQPFTGSPIIEYDKPFVIYSVAWNSYCRVPLNDIAFKCDIGLTNINQATRFAINDGSSFGYPVRTGPVVSGSSTPNILYESTGSWNEYQRVAYVPALNNPSKTILLTFQQSLSDNVVIFQFRNKVQQSDGYLHGNATEVNFKDITRSAGWCSGQPTYQNGGYTQCDRGAVQGWEAFRFIPVPW</sequence>
<reference evidence="1" key="1">
    <citation type="journal article" date="2017" name="Front. Microbiol.">
        <title>Genome Characterization of the First Mimiviruses of Lineage C Isolated in Brazil.</title>
        <authorList>
            <person name="Assis F.L."/>
            <person name="Franco-Luiz A.P.M."/>
            <person name="Dos Santos R.N."/>
            <person name="Campos F.S."/>
            <person name="Dornas F.P."/>
            <person name="Borato P.V.M."/>
            <person name="Franco A.C."/>
            <person name="Abrahao J.S."/>
            <person name="Colson P."/>
            <person name="Scola B."/>
        </authorList>
    </citation>
    <scope>NUCLEOTIDE SEQUENCE [LARGE SCALE GENOMIC DNA]</scope>
</reference>
<organismHost>
    <name type="scientific">Acanthamoeba polyphaga</name>
    <name type="common">Amoeba</name>
    <dbReference type="NCBI Taxonomy" id="5757"/>
</organismHost>
<protein>
    <submittedName>
        <fullName evidence="1">Uncharacterized protein</fullName>
    </submittedName>
</protein>
<dbReference type="EMBL" id="MG602507">
    <property type="protein sequence ID" value="AVG46684.1"/>
    <property type="molecule type" value="Genomic_DNA"/>
</dbReference>
<accession>A0A2L2DKL3</accession>
<name>A0A2L2DKL3_MIMIV</name>
<dbReference type="Proteomes" id="UP000280369">
    <property type="component" value="Segment"/>
</dbReference>
<evidence type="ECO:0000313" key="1">
    <source>
        <dbReference type="EMBL" id="AVG46684.1"/>
    </source>
</evidence>
<proteinExistence type="predicted"/>
<organism evidence="1">
    <name type="scientific">Acanthamoeba polyphaga mimivirus</name>
    <name type="common">APMV</name>
    <dbReference type="NCBI Taxonomy" id="212035"/>
    <lineage>
        <taxon>Viruses</taxon>
        <taxon>Varidnaviria</taxon>
        <taxon>Bamfordvirae</taxon>
        <taxon>Nucleocytoviricota</taxon>
        <taxon>Megaviricetes</taxon>
        <taxon>Imitervirales</taxon>
        <taxon>Mimiviridae</taxon>
        <taxon>Megamimivirinae</taxon>
        <taxon>Mimivirus</taxon>
        <taxon>Mimivirus bradfordmassiliense</taxon>
    </lineage>
</organism>